<comment type="subcellular location">
    <subcellularLocation>
        <location evidence="1">Endomembrane system</location>
        <topology evidence="1">Multi-pass membrane protein</topology>
    </subcellularLocation>
</comment>
<keyword evidence="5 12" id="KW-0812">Transmembrane</keyword>
<keyword evidence="3" id="KW-0813">Transport</keyword>
<evidence type="ECO:0000256" key="2">
    <source>
        <dbReference type="ARBA" id="ARBA00005766"/>
    </source>
</evidence>
<proteinExistence type="inferred from homology"/>
<keyword evidence="10 12" id="KW-0472">Membrane</keyword>
<dbReference type="Pfam" id="PF05197">
    <property type="entry name" value="TRIC"/>
    <property type="match status" value="1"/>
</dbReference>
<dbReference type="GO" id="GO:0005267">
    <property type="term" value="F:potassium channel activity"/>
    <property type="evidence" value="ECO:0007669"/>
    <property type="project" value="UniProtKB-KW"/>
</dbReference>
<dbReference type="InterPro" id="IPR007866">
    <property type="entry name" value="TRIC_channel"/>
</dbReference>
<reference evidence="13 14" key="1">
    <citation type="submission" date="2015-07" db="EMBL/GenBank/DDBJ databases">
        <title>The genome of Eufriesea mexicana.</title>
        <authorList>
            <person name="Pan H."/>
            <person name="Kapheim K."/>
        </authorList>
    </citation>
    <scope>NUCLEOTIDE SEQUENCE [LARGE SCALE GENOMIC DNA]</scope>
    <source>
        <strain evidence="13">0111107269</strain>
        <tissue evidence="13">Whole body</tissue>
    </source>
</reference>
<evidence type="ECO:0000256" key="6">
    <source>
        <dbReference type="ARBA" id="ARBA00022826"/>
    </source>
</evidence>
<protein>
    <submittedName>
        <fullName evidence="13">Trimeric intracellular cation channel type B</fullName>
    </submittedName>
</protein>
<keyword evidence="14" id="KW-1185">Reference proteome</keyword>
<feature type="transmembrane region" description="Helical" evidence="12">
    <location>
        <begin position="181"/>
        <end position="198"/>
    </location>
</feature>
<keyword evidence="7" id="KW-0630">Potassium</keyword>
<organism evidence="13 14">
    <name type="scientific">Eufriesea mexicana</name>
    <dbReference type="NCBI Taxonomy" id="516756"/>
    <lineage>
        <taxon>Eukaryota</taxon>
        <taxon>Metazoa</taxon>
        <taxon>Ecdysozoa</taxon>
        <taxon>Arthropoda</taxon>
        <taxon>Hexapoda</taxon>
        <taxon>Insecta</taxon>
        <taxon>Pterygota</taxon>
        <taxon>Neoptera</taxon>
        <taxon>Endopterygota</taxon>
        <taxon>Hymenoptera</taxon>
        <taxon>Apocrita</taxon>
        <taxon>Aculeata</taxon>
        <taxon>Apoidea</taxon>
        <taxon>Anthophila</taxon>
        <taxon>Apidae</taxon>
        <taxon>Eufriesea</taxon>
    </lineage>
</organism>
<gene>
    <name evidence="13" type="ORF">WN48_11163</name>
</gene>
<dbReference type="GO" id="GO:0012505">
    <property type="term" value="C:endomembrane system"/>
    <property type="evidence" value="ECO:0007669"/>
    <property type="project" value="UniProtKB-SubCell"/>
</dbReference>
<evidence type="ECO:0000256" key="12">
    <source>
        <dbReference type="SAM" id="Phobius"/>
    </source>
</evidence>
<evidence type="ECO:0000256" key="3">
    <source>
        <dbReference type="ARBA" id="ARBA00022448"/>
    </source>
</evidence>
<dbReference type="PANTHER" id="PTHR12454:SF11">
    <property type="entry name" value="GH25683P"/>
    <property type="match status" value="1"/>
</dbReference>
<evidence type="ECO:0000256" key="10">
    <source>
        <dbReference type="ARBA" id="ARBA00023136"/>
    </source>
</evidence>
<evidence type="ECO:0000256" key="1">
    <source>
        <dbReference type="ARBA" id="ARBA00004127"/>
    </source>
</evidence>
<dbReference type="Proteomes" id="UP000250275">
    <property type="component" value="Unassembled WGS sequence"/>
</dbReference>
<evidence type="ECO:0000256" key="7">
    <source>
        <dbReference type="ARBA" id="ARBA00022958"/>
    </source>
</evidence>
<sequence length="372" mass="41972">KIMVWLFWRSLDREWHFCKASGTPSLPAITAQIKLAVANTEAQARKALQALKNPGQARLRLPLHLRSFVVNIFQYSDRSSLLSDIEKHSTQVRNRTLFCFIGNIFYVSSLLYRVNSNFHCGTAHFRRNLTLSRFEANCAQAFSRKHPLSCWLSTMLVVFASGMLCNGLLGEPILAPLKNTPQVVVATIVWYVIFYTPFDIGYKIAKFLPVKIICATMKEIYRCKKVYDGVTHAGKLYPNAYLIMVLIGTLKGNGAGFTKLFERLIRGVWTPTAMEFMQASFPTKASMVASIIFVLDKKTDLISAPHALVYFGIVIFFVYFKLSSILLGIHDPFVPFENLFCALFLGGIWDSLARLLGRGQAKDEKADAKKKD</sequence>
<evidence type="ECO:0000256" key="5">
    <source>
        <dbReference type="ARBA" id="ARBA00022692"/>
    </source>
</evidence>
<evidence type="ECO:0000256" key="4">
    <source>
        <dbReference type="ARBA" id="ARBA00022538"/>
    </source>
</evidence>
<dbReference type="GO" id="GO:0016020">
    <property type="term" value="C:membrane"/>
    <property type="evidence" value="ECO:0007669"/>
    <property type="project" value="InterPro"/>
</dbReference>
<feature type="transmembrane region" description="Helical" evidence="12">
    <location>
        <begin position="150"/>
        <end position="169"/>
    </location>
</feature>
<dbReference type="AlphaFoldDB" id="A0A310S5W2"/>
<evidence type="ECO:0000313" key="14">
    <source>
        <dbReference type="Proteomes" id="UP000250275"/>
    </source>
</evidence>
<dbReference type="OrthoDB" id="195817at2759"/>
<evidence type="ECO:0000313" key="13">
    <source>
        <dbReference type="EMBL" id="OAD52917.1"/>
    </source>
</evidence>
<keyword evidence="9" id="KW-0406">Ion transport</keyword>
<keyword evidence="4" id="KW-0633">Potassium transport</keyword>
<dbReference type="GO" id="GO:0042802">
    <property type="term" value="F:identical protein binding"/>
    <property type="evidence" value="ECO:0007669"/>
    <property type="project" value="InterPro"/>
</dbReference>
<evidence type="ECO:0000256" key="8">
    <source>
        <dbReference type="ARBA" id="ARBA00022989"/>
    </source>
</evidence>
<dbReference type="PANTHER" id="PTHR12454">
    <property type="entry name" value="TRIMERIC INTRACELLULAR CATION CHANNEL"/>
    <property type="match status" value="1"/>
</dbReference>
<evidence type="ECO:0000256" key="11">
    <source>
        <dbReference type="ARBA" id="ARBA00023303"/>
    </source>
</evidence>
<keyword evidence="6" id="KW-0631">Potassium channel</keyword>
<accession>A0A310S5W2</accession>
<name>A0A310S5W2_9HYME</name>
<feature type="transmembrane region" description="Helical" evidence="12">
    <location>
        <begin position="336"/>
        <end position="356"/>
    </location>
</feature>
<feature type="non-terminal residue" evidence="13">
    <location>
        <position position="1"/>
    </location>
</feature>
<keyword evidence="11" id="KW-0407">Ion channel</keyword>
<keyword evidence="8 12" id="KW-1133">Transmembrane helix</keyword>
<dbReference type="EMBL" id="KQ769179">
    <property type="protein sequence ID" value="OAD52917.1"/>
    <property type="molecule type" value="Genomic_DNA"/>
</dbReference>
<evidence type="ECO:0000256" key="9">
    <source>
        <dbReference type="ARBA" id="ARBA00023065"/>
    </source>
</evidence>
<comment type="similarity">
    <text evidence="2">Belongs to the TMEM38 family.</text>
</comment>
<feature type="transmembrane region" description="Helical" evidence="12">
    <location>
        <begin position="307"/>
        <end position="330"/>
    </location>
</feature>